<feature type="region of interest" description="Disordered" evidence="24">
    <location>
        <begin position="2318"/>
        <end position="2365"/>
    </location>
</feature>
<dbReference type="PROSITE" id="PS51805">
    <property type="entry name" value="EPHD"/>
    <property type="match status" value="1"/>
</dbReference>
<feature type="compositionally biased region" description="Polar residues" evidence="24">
    <location>
        <begin position="438"/>
        <end position="457"/>
    </location>
</feature>
<evidence type="ECO:0000256" key="12">
    <source>
        <dbReference type="ARBA" id="ARBA00023108"/>
    </source>
</evidence>
<dbReference type="InterPro" id="IPR036427">
    <property type="entry name" value="Bromodomain-like_sf"/>
</dbReference>
<feature type="region of interest" description="Disordered" evidence="24">
    <location>
        <begin position="1436"/>
        <end position="1696"/>
    </location>
</feature>
<comment type="catalytic activity">
    <reaction evidence="17">
        <text>L-lysyl(4)-[histone H3] + S-adenosyl-L-methionine = N(6)-methyl-L-lysyl(4)-[histone H3] + S-adenosyl-L-homocysteine + H(+)</text>
        <dbReference type="Rhea" id="RHEA:60264"/>
        <dbReference type="Rhea" id="RHEA-COMP:15543"/>
        <dbReference type="Rhea" id="RHEA-COMP:15547"/>
        <dbReference type="ChEBI" id="CHEBI:15378"/>
        <dbReference type="ChEBI" id="CHEBI:29969"/>
        <dbReference type="ChEBI" id="CHEBI:57856"/>
        <dbReference type="ChEBI" id="CHEBI:59789"/>
        <dbReference type="ChEBI" id="CHEBI:61929"/>
        <dbReference type="EC" id="2.1.1.364"/>
    </reaction>
    <physiologicalReaction direction="left-to-right" evidence="17">
        <dbReference type="Rhea" id="RHEA:60265"/>
    </physiologicalReaction>
</comment>
<dbReference type="FunFam" id="3.30.40.10:FF:000002">
    <property type="entry name" value="Histone-lysine N-methyltransferase"/>
    <property type="match status" value="1"/>
</dbReference>
<dbReference type="Pfam" id="PF05965">
    <property type="entry name" value="FYRC"/>
    <property type="match status" value="1"/>
</dbReference>
<dbReference type="InterPro" id="IPR019787">
    <property type="entry name" value="Znf_PHD-finger"/>
</dbReference>
<feature type="compositionally biased region" description="Basic and acidic residues" evidence="24">
    <location>
        <begin position="643"/>
        <end position="666"/>
    </location>
</feature>
<keyword evidence="6 21" id="KW-0479">Metal-binding</keyword>
<feature type="binding site" evidence="21">
    <location>
        <position position="3289"/>
    </location>
    <ligand>
        <name>Zn(2+)</name>
        <dbReference type="ChEBI" id="CHEBI:29105"/>
    </ligand>
</feature>
<dbReference type="CDD" id="cd05493">
    <property type="entry name" value="Bromo_ALL-1"/>
    <property type="match status" value="1"/>
</dbReference>
<feature type="compositionally biased region" description="Polar residues" evidence="24">
    <location>
        <begin position="2541"/>
        <end position="2558"/>
    </location>
</feature>
<dbReference type="InterPro" id="IPR013083">
    <property type="entry name" value="Znf_RING/FYVE/PHD"/>
</dbReference>
<dbReference type="FunFam" id="2.170.270.10:FF:000149">
    <property type="entry name" value="Myeloid/lymphoid or mixed-lineage leukemia"/>
    <property type="match status" value="1"/>
</dbReference>
<dbReference type="SUPFAM" id="SSF82199">
    <property type="entry name" value="SET domain"/>
    <property type="match status" value="1"/>
</dbReference>
<organism evidence="31 32">
    <name type="scientific">Alligator mississippiensis</name>
    <name type="common">American alligator</name>
    <dbReference type="NCBI Taxonomy" id="8496"/>
    <lineage>
        <taxon>Eukaryota</taxon>
        <taxon>Metazoa</taxon>
        <taxon>Chordata</taxon>
        <taxon>Craniata</taxon>
        <taxon>Vertebrata</taxon>
        <taxon>Euteleostomi</taxon>
        <taxon>Archelosauria</taxon>
        <taxon>Archosauria</taxon>
        <taxon>Crocodylia</taxon>
        <taxon>Alligatoridae</taxon>
        <taxon>Alligatorinae</taxon>
        <taxon>Alligator</taxon>
    </lineage>
</organism>
<dbReference type="InterPro" id="IPR034732">
    <property type="entry name" value="EPHD"/>
</dbReference>
<dbReference type="PANTHER" id="PTHR45838">
    <property type="entry name" value="HISTONE-LYSINE-N-METHYLTRANSFERASE 2 KMT2 FAMILY MEMBER"/>
    <property type="match status" value="1"/>
</dbReference>
<feature type="compositionally biased region" description="Low complexity" evidence="24">
    <location>
        <begin position="689"/>
        <end position="708"/>
    </location>
</feature>
<dbReference type="CDD" id="cd15590">
    <property type="entry name" value="PHD2_KMT2A"/>
    <property type="match status" value="1"/>
</dbReference>
<dbReference type="Pfam" id="PF02008">
    <property type="entry name" value="zf-CXXC"/>
    <property type="match status" value="1"/>
</dbReference>
<feature type="compositionally biased region" description="Polar residues" evidence="24">
    <location>
        <begin position="1601"/>
        <end position="1644"/>
    </location>
</feature>
<comment type="catalytic activity">
    <reaction evidence="19">
        <text>N(6)-methyl-L-lysyl(4)-[histone H3] + S-adenosyl-L-methionine = N(6),N(6)-dimethyl-L-lysyl(4)-[histone H3] + S-adenosyl-L-homocysteine + H(+)</text>
        <dbReference type="Rhea" id="RHEA:60268"/>
        <dbReference type="Rhea" id="RHEA-COMP:15540"/>
        <dbReference type="Rhea" id="RHEA-COMP:15543"/>
        <dbReference type="ChEBI" id="CHEBI:15378"/>
        <dbReference type="ChEBI" id="CHEBI:57856"/>
        <dbReference type="ChEBI" id="CHEBI:59789"/>
        <dbReference type="ChEBI" id="CHEBI:61929"/>
        <dbReference type="ChEBI" id="CHEBI:61976"/>
    </reaction>
</comment>
<feature type="region of interest" description="Disordered" evidence="24">
    <location>
        <begin position="2882"/>
        <end position="2989"/>
    </location>
</feature>
<dbReference type="PIRSF" id="PIRSF010354">
    <property type="entry name" value="Methyltransferase_trithorax"/>
    <property type="match status" value="1"/>
</dbReference>
<feature type="region of interest" description="Disordered" evidence="24">
    <location>
        <begin position="595"/>
        <end position="787"/>
    </location>
</feature>
<dbReference type="CDD" id="cd15588">
    <property type="entry name" value="PHD1_KMT2A"/>
    <property type="match status" value="1"/>
</dbReference>
<feature type="compositionally biased region" description="Low complexity" evidence="24">
    <location>
        <begin position="2888"/>
        <end position="2907"/>
    </location>
</feature>
<dbReference type="InterPro" id="IPR042025">
    <property type="entry name" value="KMT2A_PHD2"/>
</dbReference>
<feature type="region of interest" description="Disordered" evidence="24">
    <location>
        <begin position="1018"/>
        <end position="1059"/>
    </location>
</feature>
<keyword evidence="5 19" id="KW-0949">S-adenosyl-L-methionine</keyword>
<feature type="compositionally biased region" description="Polar residues" evidence="24">
    <location>
        <begin position="2971"/>
        <end position="2989"/>
    </location>
</feature>
<dbReference type="PROSITE" id="PS50014">
    <property type="entry name" value="BROMODOMAIN_2"/>
    <property type="match status" value="1"/>
</dbReference>
<feature type="compositionally biased region" description="Basic residues" evidence="24">
    <location>
        <begin position="2593"/>
        <end position="2608"/>
    </location>
</feature>
<feature type="binding site" evidence="21">
    <location>
        <position position="3339"/>
    </location>
    <ligand>
        <name>Zn(2+)</name>
        <dbReference type="ChEBI" id="CHEBI:29105"/>
    </ligand>
</feature>
<dbReference type="InterPro" id="IPR001214">
    <property type="entry name" value="SET_dom"/>
</dbReference>
<feature type="compositionally biased region" description="Basic and acidic residues" evidence="24">
    <location>
        <begin position="1885"/>
        <end position="1899"/>
    </location>
</feature>
<dbReference type="PROSITE" id="PS51058">
    <property type="entry name" value="ZF_CXXC"/>
    <property type="match status" value="1"/>
</dbReference>
<feature type="compositionally biased region" description="Basic and acidic residues" evidence="24">
    <location>
        <begin position="1790"/>
        <end position="1800"/>
    </location>
</feature>
<dbReference type="PANTHER" id="PTHR45838:SF2">
    <property type="entry name" value="HISTONE-LYSINE N-METHYLTRANSFERASE 2A"/>
    <property type="match status" value="1"/>
</dbReference>
<dbReference type="Gene3D" id="3.30.160.360">
    <property type="match status" value="2"/>
</dbReference>
<dbReference type="FunFam" id="3.30.40.10:FF:000089">
    <property type="entry name" value="Histone-lysine N-methyltransferase"/>
    <property type="match status" value="1"/>
</dbReference>
<dbReference type="GO" id="GO:0008270">
    <property type="term" value="F:zinc ion binding"/>
    <property type="evidence" value="ECO:0007669"/>
    <property type="project" value="UniProtKB-KW"/>
</dbReference>
<feature type="region of interest" description="Disordered" evidence="24">
    <location>
        <begin position="1863"/>
        <end position="1942"/>
    </location>
</feature>
<protein>
    <recommendedName>
        <fullName evidence="19">Histone-lysine N-methyltransferase</fullName>
        <ecNumber evidence="19">2.1.1.364</ecNumber>
    </recommendedName>
</protein>
<feature type="domain" description="PHD-type" evidence="30">
    <location>
        <begin position="1225"/>
        <end position="1333"/>
    </location>
</feature>
<dbReference type="SMART" id="SM00542">
    <property type="entry name" value="FYRC"/>
    <property type="match status" value="1"/>
</dbReference>
<feature type="compositionally biased region" description="Basic and acidic residues" evidence="24">
    <location>
        <begin position="75"/>
        <end position="89"/>
    </location>
</feature>
<keyword evidence="13 22" id="KW-0103">Bromodomain</keyword>
<keyword evidence="16 19" id="KW-0539">Nucleus</keyword>
<dbReference type="EMBL" id="AKHW03000337">
    <property type="protein sequence ID" value="KYO47900.1"/>
    <property type="molecule type" value="Genomic_DNA"/>
</dbReference>
<dbReference type="GO" id="GO:0002376">
    <property type="term" value="P:immune system process"/>
    <property type="evidence" value="ECO:0007669"/>
    <property type="project" value="UniProtKB-ARBA"/>
</dbReference>
<evidence type="ECO:0000256" key="13">
    <source>
        <dbReference type="ARBA" id="ARBA00023117"/>
    </source>
</evidence>
<feature type="domain" description="SET" evidence="27">
    <location>
        <begin position="3209"/>
        <end position="3325"/>
    </location>
</feature>
<feature type="binding site" evidence="20">
    <location>
        <position position="3263"/>
    </location>
    <ligand>
        <name>S-adenosyl-L-methionine</name>
        <dbReference type="ChEBI" id="CHEBI:59789"/>
    </ligand>
</feature>
<dbReference type="SMART" id="SM00249">
    <property type="entry name" value="PHD"/>
    <property type="match status" value="4"/>
</dbReference>
<evidence type="ECO:0000256" key="3">
    <source>
        <dbReference type="ARBA" id="ARBA00022603"/>
    </source>
</evidence>
<name>A0A151PFV3_ALLMI</name>
<dbReference type="EC" id="2.1.1.364" evidence="19"/>
<dbReference type="Gene3D" id="3.30.40.10">
    <property type="entry name" value="Zinc/RING finger domain, C3HC4 (zinc finger)"/>
    <property type="match status" value="2"/>
</dbReference>
<feature type="compositionally biased region" description="Basic and acidic residues" evidence="24">
    <location>
        <begin position="109"/>
        <end position="125"/>
    </location>
</feature>
<dbReference type="Pfam" id="PF00856">
    <property type="entry name" value="SET"/>
    <property type="match status" value="1"/>
</dbReference>
<evidence type="ECO:0000256" key="9">
    <source>
        <dbReference type="ARBA" id="ARBA00022833"/>
    </source>
</evidence>
<evidence type="ECO:0000256" key="2">
    <source>
        <dbReference type="ARBA" id="ARBA00022481"/>
    </source>
</evidence>
<feature type="compositionally biased region" description="Low complexity" evidence="24">
    <location>
        <begin position="52"/>
        <end position="67"/>
    </location>
</feature>
<feature type="compositionally biased region" description="Polar residues" evidence="24">
    <location>
        <begin position="2574"/>
        <end position="2590"/>
    </location>
</feature>
<dbReference type="InterPro" id="IPR046341">
    <property type="entry name" value="SET_dom_sf"/>
</dbReference>
<feature type="binding site" evidence="20">
    <location>
        <begin position="3286"/>
        <end position="3287"/>
    </location>
    <ligand>
        <name>S-adenosyl-L-methionine</name>
        <dbReference type="ChEBI" id="CHEBI:59789"/>
    </ligand>
</feature>
<evidence type="ECO:0000313" key="32">
    <source>
        <dbReference type="Proteomes" id="UP000050525"/>
    </source>
</evidence>
<feature type="binding site" evidence="20">
    <location>
        <position position="3221"/>
    </location>
    <ligand>
        <name>S-adenosyl-L-methionine</name>
        <dbReference type="ChEBI" id="CHEBI:59789"/>
    </ligand>
</feature>
<evidence type="ECO:0000313" key="31">
    <source>
        <dbReference type="EMBL" id="KYO47900.1"/>
    </source>
</evidence>
<dbReference type="GO" id="GO:0040029">
    <property type="term" value="P:epigenetic regulation of gene expression"/>
    <property type="evidence" value="ECO:0007669"/>
    <property type="project" value="UniProtKB-ARBA"/>
</dbReference>
<evidence type="ECO:0000256" key="8">
    <source>
        <dbReference type="ARBA" id="ARBA00022771"/>
    </source>
</evidence>
<feature type="region of interest" description="Disordered" evidence="24">
    <location>
        <begin position="174"/>
        <end position="228"/>
    </location>
</feature>
<gene>
    <name evidence="31" type="primary">KMT2A</name>
    <name evidence="31" type="ORF">Y1Q_0017412</name>
</gene>
<evidence type="ECO:0000256" key="10">
    <source>
        <dbReference type="ARBA" id="ARBA00022853"/>
    </source>
</evidence>
<feature type="compositionally biased region" description="Low complexity" evidence="24">
    <location>
        <begin position="28"/>
        <end position="38"/>
    </location>
</feature>
<evidence type="ECO:0000256" key="15">
    <source>
        <dbReference type="ARBA" id="ARBA00023163"/>
    </source>
</evidence>
<evidence type="ECO:0000256" key="17">
    <source>
        <dbReference type="ARBA" id="ARBA00049353"/>
    </source>
</evidence>
<dbReference type="PROSITE" id="PS51542">
    <property type="entry name" value="FYRN"/>
    <property type="match status" value="1"/>
</dbReference>
<comment type="similarity">
    <text evidence="19">Belongs to the class V-like SAM-binding methyltransferase superfamily. Histone-lysine methyltransferase family. TRX/MLL subfamily.</text>
</comment>
<feature type="region of interest" description="Disordered" evidence="24">
    <location>
        <begin position="1708"/>
        <end position="1815"/>
    </location>
</feature>
<dbReference type="InterPro" id="IPR001965">
    <property type="entry name" value="Znf_PHD"/>
</dbReference>
<feature type="compositionally biased region" description="Polar residues" evidence="24">
    <location>
        <begin position="2390"/>
        <end position="2403"/>
    </location>
</feature>
<dbReference type="Gene3D" id="1.20.920.10">
    <property type="entry name" value="Bromodomain-like"/>
    <property type="match status" value="1"/>
</dbReference>
<dbReference type="GO" id="GO:0035097">
    <property type="term" value="C:histone methyltransferase complex"/>
    <property type="evidence" value="ECO:0007669"/>
    <property type="project" value="InterPro"/>
</dbReference>
<evidence type="ECO:0000256" key="4">
    <source>
        <dbReference type="ARBA" id="ARBA00022679"/>
    </source>
</evidence>
<dbReference type="GO" id="GO:0106363">
    <property type="term" value="F:protein-cysteine methyltransferase activity"/>
    <property type="evidence" value="ECO:0007669"/>
    <property type="project" value="RHEA"/>
</dbReference>
<feature type="region of interest" description="Disordered" evidence="24">
    <location>
        <begin position="501"/>
        <end position="561"/>
    </location>
</feature>
<feature type="domain" description="PHD-type" evidence="26">
    <location>
        <begin position="824"/>
        <end position="875"/>
    </location>
</feature>
<evidence type="ECO:0000256" key="6">
    <source>
        <dbReference type="ARBA" id="ARBA00022723"/>
    </source>
</evidence>
<feature type="domain" description="Post-SET" evidence="28">
    <location>
        <begin position="3333"/>
        <end position="3349"/>
    </location>
</feature>
<dbReference type="GO" id="GO:0032259">
    <property type="term" value="P:methylation"/>
    <property type="evidence" value="ECO:0007669"/>
    <property type="project" value="UniProtKB-KW"/>
</dbReference>
<dbReference type="CDD" id="cd15693">
    <property type="entry name" value="ePHD_KMT2A"/>
    <property type="match status" value="1"/>
</dbReference>
<feature type="region of interest" description="Disordered" evidence="24">
    <location>
        <begin position="431"/>
        <end position="464"/>
    </location>
</feature>
<dbReference type="PROSITE" id="PS51543">
    <property type="entry name" value="FYRC"/>
    <property type="match status" value="1"/>
</dbReference>
<feature type="compositionally biased region" description="Low complexity" evidence="24">
    <location>
        <begin position="667"/>
        <end position="676"/>
    </location>
</feature>
<feature type="compositionally biased region" description="Low complexity" evidence="24">
    <location>
        <begin position="764"/>
        <end position="782"/>
    </location>
</feature>
<keyword evidence="15 19" id="KW-0804">Transcription</keyword>
<evidence type="ECO:0000256" key="5">
    <source>
        <dbReference type="ARBA" id="ARBA00022691"/>
    </source>
</evidence>
<evidence type="ECO:0000259" key="29">
    <source>
        <dbReference type="PROSITE" id="PS51058"/>
    </source>
</evidence>
<dbReference type="Pfam" id="PF05964">
    <property type="entry name" value="FYRN"/>
    <property type="match status" value="1"/>
</dbReference>
<dbReference type="SMART" id="SM00541">
    <property type="entry name" value="FYRN"/>
    <property type="match status" value="1"/>
</dbReference>
<dbReference type="FunFam" id="3.30.160.360:FF:000002">
    <property type="entry name" value="Histone-lysine N-methyltransferase"/>
    <property type="match status" value="1"/>
</dbReference>
<dbReference type="Proteomes" id="UP000050525">
    <property type="component" value="Unassembled WGS sequence"/>
</dbReference>
<dbReference type="Pfam" id="PF13771">
    <property type="entry name" value="zf-HC5HC2H"/>
    <property type="match status" value="1"/>
</dbReference>
<dbReference type="SMART" id="SM00297">
    <property type="entry name" value="BROMO"/>
    <property type="match status" value="1"/>
</dbReference>
<dbReference type="InterPro" id="IPR001487">
    <property type="entry name" value="Bromodomain"/>
</dbReference>
<dbReference type="CDD" id="cd19170">
    <property type="entry name" value="SET_KMT2A_2B"/>
    <property type="match status" value="1"/>
</dbReference>
<dbReference type="Pfam" id="PF00628">
    <property type="entry name" value="PHD"/>
    <property type="match status" value="1"/>
</dbReference>
<feature type="compositionally biased region" description="Polar residues" evidence="24">
    <location>
        <begin position="1766"/>
        <end position="1776"/>
    </location>
</feature>
<feature type="compositionally biased region" description="Basic and acidic residues" evidence="24">
    <location>
        <begin position="1590"/>
        <end position="1600"/>
    </location>
</feature>
<dbReference type="PROSITE" id="PS50280">
    <property type="entry name" value="SET"/>
    <property type="match status" value="1"/>
</dbReference>
<dbReference type="InterPro" id="IPR003616">
    <property type="entry name" value="Post-SET_dom"/>
</dbReference>
<comment type="subcellular location">
    <subcellularLocation>
        <location evidence="1 19">Nucleus</location>
    </subcellularLocation>
</comment>
<dbReference type="GO" id="GO:0003677">
    <property type="term" value="F:DNA binding"/>
    <property type="evidence" value="ECO:0007669"/>
    <property type="project" value="UniProtKB-KW"/>
</dbReference>
<feature type="region of interest" description="Disordered" evidence="24">
    <location>
        <begin position="2541"/>
        <end position="2615"/>
    </location>
</feature>
<evidence type="ECO:0000256" key="11">
    <source>
        <dbReference type="ARBA" id="ARBA00023015"/>
    </source>
</evidence>
<keyword evidence="32" id="KW-1185">Reference proteome</keyword>
<dbReference type="PROSITE" id="PS50868">
    <property type="entry name" value="POST_SET"/>
    <property type="match status" value="1"/>
</dbReference>
<evidence type="ECO:0000256" key="7">
    <source>
        <dbReference type="ARBA" id="ARBA00022737"/>
    </source>
</evidence>
<feature type="binding site" evidence="20">
    <location>
        <position position="3219"/>
    </location>
    <ligand>
        <name>S-adenosyl-L-methionine</name>
        <dbReference type="ChEBI" id="CHEBI:59789"/>
    </ligand>
</feature>
<feature type="region of interest" description="Disordered" evidence="24">
    <location>
        <begin position="2004"/>
        <end position="2031"/>
    </location>
</feature>
<feature type="region of interest" description="Disordered" evidence="24">
    <location>
        <begin position="317"/>
        <end position="417"/>
    </location>
</feature>
<evidence type="ECO:0000259" key="28">
    <source>
        <dbReference type="PROSITE" id="PS50868"/>
    </source>
</evidence>
<evidence type="ECO:0000256" key="16">
    <source>
        <dbReference type="ARBA" id="ARBA00023242"/>
    </source>
</evidence>
<dbReference type="SUPFAM" id="SSF47370">
    <property type="entry name" value="Bromodomain"/>
    <property type="match status" value="1"/>
</dbReference>
<dbReference type="PROSITE" id="PS50016">
    <property type="entry name" value="ZF_PHD_2"/>
    <property type="match status" value="2"/>
</dbReference>
<dbReference type="SMART" id="SM00508">
    <property type="entry name" value="PostSET"/>
    <property type="match status" value="1"/>
</dbReference>
<feature type="region of interest" description="Disordered" evidence="24">
    <location>
        <begin position="1161"/>
        <end position="1224"/>
    </location>
</feature>
<dbReference type="InterPro" id="IPR011011">
    <property type="entry name" value="Znf_FYVE_PHD"/>
</dbReference>
<dbReference type="InterPro" id="IPR003888">
    <property type="entry name" value="FYrich_N"/>
</dbReference>
<feature type="compositionally biased region" description="Polar residues" evidence="24">
    <location>
        <begin position="1802"/>
        <end position="1814"/>
    </location>
</feature>
<feature type="binding site" evidence="21">
    <location>
        <position position="3337"/>
    </location>
    <ligand>
        <name>Zn(2+)</name>
        <dbReference type="ChEBI" id="CHEBI:29105"/>
    </ligand>
</feature>
<dbReference type="GO" id="GO:0140945">
    <property type="term" value="F:histone H3K4 monomethyltransferase activity"/>
    <property type="evidence" value="ECO:0007669"/>
    <property type="project" value="UniProtKB-EC"/>
</dbReference>
<keyword evidence="4 19" id="KW-0808">Transferase</keyword>
<dbReference type="InterPro" id="IPR047219">
    <property type="entry name" value="KMT2A_2B_SET"/>
</dbReference>
<evidence type="ECO:0000256" key="19">
    <source>
        <dbReference type="PIRNR" id="PIRNR010354"/>
    </source>
</evidence>
<evidence type="ECO:0000256" key="21">
    <source>
        <dbReference type="PIRSR" id="PIRSR010354-51"/>
    </source>
</evidence>
<keyword evidence="10 19" id="KW-0156">Chromatin regulator</keyword>
<feature type="domain" description="PHD-type" evidence="26">
    <location>
        <begin position="872"/>
        <end position="926"/>
    </location>
</feature>
<keyword evidence="14" id="KW-0238">DNA-binding</keyword>
<keyword evidence="11 19" id="KW-0805">Transcription regulation</keyword>
<evidence type="ECO:0000256" key="18">
    <source>
        <dbReference type="ARBA" id="ARBA00050180"/>
    </source>
</evidence>
<sequence>MSLNAKIPFSFQDEQFLGFGSDEEVKVRSPTKSPTVKSSPRKPRGRPRSSSDRSSAALSDSSSVCSPPSKPETLSMEKIKKKELKGGEKRRGRPPTLSGVKFKVSQVKDTSDAQKGSKEEKESLKKIKRAPSTTFQQAAKIKKLRTGKLSPLKSKFKTGGKLQIGRKGVQIVRRRGRPPSSERLKTASALVINSQLEKPQRVRKEKDGTPPLTKEEKSAVRQSPRRIKPVRIIPSTKRTDATIAKQLLQRAKKGAQKKIEKEAAKLQGRKGRTQLKNIRQFIMPVVSAISSRIIKTPKRFIEDEDYDPPIKIARLESTPNSRFSATSCGSSEKSSAASQHSSQMSSDSSRSSSPSVDTSTDSQASEEMQTPSEERSNTPEVHASLPISQSPENDSGDRRNRSSMLAQADKLPMTDKRVASLLKKAKAQLYKIEKSKSLKQTDQPKAQGQESDSSETSARGPRIKHVCRRAAVALGRKRAVFPDDMPTLSALPWEEREKILSSMGNDDKSSIAGSEEAEPLAPPIKPIKPVTRNKAPQEPPVKKGRRSRRCGQCSGCQVPEDCGVCTNCLDKPKFGGRNIKKQCCKMRKCQNLQWMPSKAYLQKQAKAVKKKEKKSKTNEKKESHSGKNQLDSGQKPVPPTVLAREDNALKKNSEPARKPSEEKNEEGGSSVPVSESKQVAASGSRKTGKQAPQPVQVPPSSQLPSSGPLKKEVPKPVPPEPKKKQTPQPELGTEQNKQKKITPRPSFPVKQKPKEKEKPPPVSKPESSTLNLLSTLSNGSSSKQKPLTDGVHRIRVDFKEDCEVENVWEMGGLGILTSVPITPRVVCFLCASSGHVEFVYCQVCCEPFHKFCLEESDRPLEDQLENWCCRRCKFCHVCGRQHQATKQLLECNKCRNSYHPECLGPNYPTKPTKKKKVWICTKCVRCKSCGSTTPGKGWDAQWSHDFSLCHDCAKLFAKDEMYEILSNLPESVAYTCINCTEQHPAEWRLALEKELQVSLKQVLTALLNSRTTSHLLRYRQAAKPPDLNPETEESIPSRSSPEGPDPPVLTEVSKQEEQQPLDLEGVKRKMDQGGYTSVLEFSDDIVKIIQAAINSDGGQPEIKKANSMVKSFFIRQMERVFPWFSVKKSRFWEPNKVTSNSGMLPNAVLPPSLDHNYAQWQEREEHNRTEQPPLMKKIIPAPKPKGPGEPDSPTPLHPPTPPISSSDRSREDSPELNPPPDVEDNRQCALCLKYGDDSANDAGRLLYIGQNEWTHVNCALWSAEVFEDDDGSLKNVHMAVIRGKQLRCEFCQKSGATVGCCLTSCTSNYHFMCSRAKNCVFLDDKKVYCQRHRDLIKGEVVPENGFEVLRRVFVDFEGISLRRKFLSGLEPENIHMMIGSMTIDCLGILNDLSDCEDKLFPIGYQCSRVYWSTTDARKRCVYTCKIVECRPPVVEPDINSTVEHDENRTIAHSPAPLTAETPPKESRNTPEIVNPPSPDRPQHSQTSSSCYYPMISKGGRIRTPSYPSTQRSPGSRPLPSAGSPTPMTHEIVTVGDPLLSSGLRSIGSRRHSTSSLSQQQSKLRMISPTRAGNTYSRHSVSSVSSIGSSSEHELNAKNTDRFTGSVNSSTPSTLVQSSPTTSSSQRIVPTSGSKTCHLDGSQSSEIKHASGSDLMPKTASSKGEKTKMLSSKDSDSSAHSSASAGNAKMSTQAHSSSGIELNINKAGTFQEPSSGTFSAKETVSFPSLHQRGPRKERDPHTEPVQLEKTLSVEDADAKSMKAAGVNSRSSAASEQVASACREKRQKGKKSMKDAFKEKHSMKSFTDTSQATASDEGSLKADFNQVLANEQISQRLCNNVSADKTGETPPAQGNSKAPLMQVEVASKDSQAPRKRTVKVTLTPLKMESESQSKNARKESDSESQSKGAEPAALAEQSSASETPGDGSAVQGSPGDAPTQESQNHSYENLPVQDRNLILQDGTKAQEDSSYKRRYPRRSARARSNMFFGLTPLYGVRSYGEEDIPFYSNSTGKKRGKRSAEGQVDGADDLSTSDEDDLYYYNFTRTVVSSSAEERLGSHNLFREEEQCDLPKISQLDGVDDGTESDTSVAATTRKVNQVTKRNGKENGTENLKLDRAEETGEKVQVTKSSAGHKTDPKIDNCHPVSRVKAQGQDSLEAQLSSLDTGRRAHASTPSDKNLLDTFNTELLKSDSDNNNSDDCGNILPSDIMDFVLKNTPSMQALGESPESSSSELLTLGEGLGLDSNRGKDMGLFEVFSQQLPTAEPVDSSVSSSISAEEQFELPLELPSDLSVLTTRSPTVPSQNHNRLAVISESSLSSSGERSILALPSAESGEKRVTVTEKSASSEGDAALLSPGVDPSPEGHMTPDHFIQGHIDAEHIASPPCGPVEQGHGSNQDLTRNSGTPGIQVPVSPTVPLPNQKYVPNSTDSPGPSQISNAAVQTTPPHLKPATEKLLVVNQNMQPLYVLQTLPNGVTQKIQLTPSVSSAQSVMETSASVLGPMGSGLTLTTGLNPSLPSSQSLFPPASKGLLPMSHHQHLHPFPTATQSSFPPNIGNPTSSLLIGVQPPPDPQLLVSEANQRTDLGTAASTPASGLSKKRPISRLQSRKNKKLAPSGTTSAIASSDMVSNMTLINFAPSQLSNHPLDLGTLGNSASHRTVPNIIKRSKSGVMYFEQTSLLPQSVGAAGAAAAVGTSPSVIGPDTSHLAAGPVSGLASSSSVLNVVSMQATAAPASGGSVPGHVLGQGSVTLTSPGLLGDLGSISNLLIKASQQSLGLQEQHMALPPGSGMFSQLGTSQTPSTAAMTAASSICVLPSAQTMGMTVAPSSTDPEGSYQLQHMTQLLASKTGIASSQLDLSSASATQLSSFPQLVDMPNNTGLEQNQVSTSVMHASSASPGGSPSSGQQSASSSVLGLTKTKPKIKRIQPSLDKGNGKKHKTSHMWTSSSEVHIPDRGTNDVSQVSATGAPAAKADTQDSASVDQPPQKQCGQPTGQVAVLPESQSVQNTANEQENAGSKNLEEEEGTFSSPLIVLLQQEQKRKESLGEKKPKKGLVFEISSDDGFQICAESFEDAWKSLIDKVQEARSNARLKQLSFAGVNGLRMLGIIHDAVVFLIEQLYGAKHCHNYKFRFHKPEEANEPPLNPHGSARAEVHLRKSAFDMFNFLASKHRQPPEYNPNDEEEEEVQLKSARRATSMDLPMPMRFRHLKKTSKEAVGVYRSPIHGRGLFCKRNIDAGEMVIEYSGNVIRSILTDKREKYYDSKGIGCYMFRIDDSEVVDATMHGNAARFINHSCEPNCYSRVINIDGQKHIVIFAMRKIYRGEELTYDYKFPIEDASNKLLCNCGAKKCRKFLN</sequence>
<dbReference type="Gene3D" id="2.170.270.10">
    <property type="entry name" value="SET domain"/>
    <property type="match status" value="1"/>
</dbReference>
<feature type="compositionally biased region" description="Basic and acidic residues" evidence="24">
    <location>
        <begin position="615"/>
        <end position="625"/>
    </location>
</feature>
<dbReference type="SUPFAM" id="SSF57903">
    <property type="entry name" value="FYVE/PHD zinc finger"/>
    <property type="match status" value="1"/>
</dbReference>
<dbReference type="GO" id="GO:0045944">
    <property type="term" value="P:positive regulation of transcription by RNA polymerase II"/>
    <property type="evidence" value="ECO:0007669"/>
    <property type="project" value="UniProtKB-ARBA"/>
</dbReference>
<keyword evidence="12" id="KW-0090">Biological rhythms</keyword>
<feature type="region of interest" description="Disordered" evidence="24">
    <location>
        <begin position="2377"/>
        <end position="2433"/>
    </location>
</feature>
<dbReference type="GO" id="GO:0035162">
    <property type="term" value="P:embryonic hemopoiesis"/>
    <property type="evidence" value="ECO:0007669"/>
    <property type="project" value="UniProtKB-ARBA"/>
</dbReference>
<feature type="compositionally biased region" description="Basic and acidic residues" evidence="24">
    <location>
        <begin position="1662"/>
        <end position="1676"/>
    </location>
</feature>
<evidence type="ECO:0000256" key="20">
    <source>
        <dbReference type="PIRSR" id="PIRSR010354-50"/>
    </source>
</evidence>
<proteinExistence type="inferred from homology"/>
<evidence type="ECO:0000256" key="1">
    <source>
        <dbReference type="ARBA" id="ARBA00004123"/>
    </source>
</evidence>
<feature type="region of interest" description="Disordered" evidence="24">
    <location>
        <begin position="22"/>
        <end position="139"/>
    </location>
</feature>
<feature type="compositionally biased region" description="Polar residues" evidence="24">
    <location>
        <begin position="1708"/>
        <end position="1727"/>
    </location>
</feature>
<dbReference type="SMART" id="SM00317">
    <property type="entry name" value="SET"/>
    <property type="match status" value="1"/>
</dbReference>
<keyword evidence="8 23" id="KW-0863">Zinc-finger</keyword>
<feature type="domain" description="Bromo" evidence="25">
    <location>
        <begin position="1058"/>
        <end position="1103"/>
    </location>
</feature>
<keyword evidence="9 21" id="KW-0862">Zinc</keyword>
<feature type="compositionally biased region" description="Low complexity" evidence="24">
    <location>
        <begin position="324"/>
        <end position="363"/>
    </location>
</feature>
<accession>A0A151PFV3</accession>
<feature type="domain" description="CXXC-type" evidence="29">
    <location>
        <begin position="542"/>
        <end position="590"/>
    </location>
</feature>
<dbReference type="InterPro" id="IPR002857">
    <property type="entry name" value="Znf_CXXC"/>
</dbReference>
<dbReference type="InterPro" id="IPR003889">
    <property type="entry name" value="FYrich_C"/>
</dbReference>
<evidence type="ECO:0000256" key="23">
    <source>
        <dbReference type="PROSITE-ProRule" id="PRU00509"/>
    </source>
</evidence>
<comment type="caution">
    <text evidence="31">The sequence shown here is derived from an EMBL/GenBank/DDBJ whole genome shotgun (WGS) entry which is preliminary data.</text>
</comment>
<dbReference type="InterPro" id="IPR041958">
    <property type="entry name" value="KMT2A_ePHD"/>
</dbReference>
<evidence type="ECO:0000259" key="26">
    <source>
        <dbReference type="PROSITE" id="PS50016"/>
    </source>
</evidence>
<feature type="binding site" evidence="20">
    <location>
        <position position="3338"/>
    </location>
    <ligand>
        <name>S-adenosyl-L-methionine</name>
        <dbReference type="ChEBI" id="CHEBI:59789"/>
    </ligand>
</feature>
<evidence type="ECO:0000256" key="24">
    <source>
        <dbReference type="SAM" id="MobiDB-lite"/>
    </source>
</evidence>
<keyword evidence="7" id="KW-0677">Repeat</keyword>
<dbReference type="FunFam" id="3.30.160.360:FF:000003">
    <property type="entry name" value="Histone-lysine N-methyltransferase"/>
    <property type="match status" value="1"/>
</dbReference>
<dbReference type="GO" id="GO:0048511">
    <property type="term" value="P:rhythmic process"/>
    <property type="evidence" value="ECO:0007669"/>
    <property type="project" value="UniProtKB-KW"/>
</dbReference>
<reference evidence="31 32" key="1">
    <citation type="journal article" date="2012" name="Genome Biol.">
        <title>Sequencing three crocodilian genomes to illuminate the evolution of archosaurs and amniotes.</title>
        <authorList>
            <person name="St John J.A."/>
            <person name="Braun E.L."/>
            <person name="Isberg S.R."/>
            <person name="Miles L.G."/>
            <person name="Chong A.Y."/>
            <person name="Gongora J."/>
            <person name="Dalzell P."/>
            <person name="Moran C."/>
            <person name="Bed'hom B."/>
            <person name="Abzhanov A."/>
            <person name="Burgess S.C."/>
            <person name="Cooksey A.M."/>
            <person name="Castoe T.A."/>
            <person name="Crawford N.G."/>
            <person name="Densmore L.D."/>
            <person name="Drew J.C."/>
            <person name="Edwards S.V."/>
            <person name="Faircloth B.C."/>
            <person name="Fujita M.K."/>
            <person name="Greenwold M.J."/>
            <person name="Hoffmann F.G."/>
            <person name="Howard J.M."/>
            <person name="Iguchi T."/>
            <person name="Janes D.E."/>
            <person name="Khan S.Y."/>
            <person name="Kohno S."/>
            <person name="de Koning A.J."/>
            <person name="Lance S.L."/>
            <person name="McCarthy F.M."/>
            <person name="McCormack J.E."/>
            <person name="Merchant M.E."/>
            <person name="Peterson D.G."/>
            <person name="Pollock D.D."/>
            <person name="Pourmand N."/>
            <person name="Raney B.J."/>
            <person name="Roessler K.A."/>
            <person name="Sanford J.R."/>
            <person name="Sawyer R.H."/>
            <person name="Schmidt C.J."/>
            <person name="Triplett E.W."/>
            <person name="Tuberville T.D."/>
            <person name="Venegas-Anaya M."/>
            <person name="Howard J.T."/>
            <person name="Jarvis E.D."/>
            <person name="Guillette L.J.Jr."/>
            <person name="Glenn T.C."/>
            <person name="Green R.E."/>
            <person name="Ray D.A."/>
        </authorList>
    </citation>
    <scope>NUCLEOTIDE SEQUENCE [LARGE SCALE GENOMIC DNA]</scope>
    <source>
        <strain evidence="31">KSC_2009_1</strain>
    </source>
</reference>
<evidence type="ECO:0000259" key="30">
    <source>
        <dbReference type="PROSITE" id="PS51805"/>
    </source>
</evidence>
<keyword evidence="3 19" id="KW-0489">Methyltransferase</keyword>
<feature type="compositionally biased region" description="Low complexity" evidence="24">
    <location>
        <begin position="1576"/>
        <end position="1589"/>
    </location>
</feature>
<feature type="compositionally biased region" description="Pro residues" evidence="24">
    <location>
        <begin position="1181"/>
        <end position="1202"/>
    </location>
</feature>
<keyword evidence="2" id="KW-0488">Methylation</keyword>
<feature type="region of interest" description="Disordered" evidence="24">
    <location>
        <begin position="2114"/>
        <end position="2141"/>
    </location>
</feature>
<feature type="compositionally biased region" description="Basic and acidic residues" evidence="24">
    <location>
        <begin position="198"/>
        <end position="219"/>
    </location>
</feature>
<evidence type="ECO:0000256" key="14">
    <source>
        <dbReference type="ARBA" id="ARBA00023125"/>
    </source>
</evidence>
<feature type="compositionally biased region" description="Polar residues" evidence="24">
    <location>
        <begin position="2420"/>
        <end position="2433"/>
    </location>
</feature>
<evidence type="ECO:0000259" key="25">
    <source>
        <dbReference type="PROSITE" id="PS50014"/>
    </source>
</evidence>
<feature type="region of interest" description="Disordered" evidence="24">
    <location>
        <begin position="3165"/>
        <end position="3188"/>
    </location>
</feature>
<dbReference type="InterPro" id="IPR042023">
    <property type="entry name" value="KMT2A_PHD1"/>
</dbReference>
<dbReference type="InterPro" id="IPR016569">
    <property type="entry name" value="MeTrfase_trithorax"/>
</dbReference>
<evidence type="ECO:0000256" key="22">
    <source>
        <dbReference type="PROSITE-ProRule" id="PRU00035"/>
    </source>
</evidence>
<feature type="binding site" evidence="21">
    <location>
        <position position="3344"/>
    </location>
    <ligand>
        <name>Zn(2+)</name>
        <dbReference type="ChEBI" id="CHEBI:29105"/>
    </ligand>
</feature>
<evidence type="ECO:0000259" key="27">
    <source>
        <dbReference type="PROSITE" id="PS50280"/>
    </source>
</evidence>
<comment type="catalytic activity">
    <reaction evidence="18">
        <text>L-cysteinyl-[protein] + S-adenosyl-L-methionine = S-methyl-L-cysteinyl-[protein] + S-adenosyl-L-homocysteine + H(+)</text>
        <dbReference type="Rhea" id="RHEA:66544"/>
        <dbReference type="Rhea" id="RHEA-COMP:10131"/>
        <dbReference type="Rhea" id="RHEA-COMP:10132"/>
        <dbReference type="ChEBI" id="CHEBI:15378"/>
        <dbReference type="ChEBI" id="CHEBI:29950"/>
        <dbReference type="ChEBI" id="CHEBI:57856"/>
        <dbReference type="ChEBI" id="CHEBI:59789"/>
        <dbReference type="ChEBI" id="CHEBI:82612"/>
    </reaction>
    <physiologicalReaction direction="left-to-right" evidence="18">
        <dbReference type="Rhea" id="RHEA:66545"/>
    </physiologicalReaction>
</comment>